<dbReference type="EMBL" id="CAIIXF020000001">
    <property type="protein sequence ID" value="CAH1775806.1"/>
    <property type="molecule type" value="Genomic_DNA"/>
</dbReference>
<evidence type="ECO:0000313" key="1">
    <source>
        <dbReference type="EMBL" id="CAH1775806.1"/>
    </source>
</evidence>
<keyword evidence="2" id="KW-1185">Reference proteome</keyword>
<sequence>MQSMDLRLSKISIVVFLAVVAMTHIAQGMSLYEKKAFYKQYCGDDMACRWTVCRWHSNPNSKLNCFRVNNLNCDCHAGESCVLREDLVRPSETMVKFQHRCMKV</sequence>
<name>A0A8J1TRJ7_OWEFU</name>
<evidence type="ECO:0000313" key="2">
    <source>
        <dbReference type="Proteomes" id="UP000749559"/>
    </source>
</evidence>
<gene>
    <name evidence="1" type="ORF">OFUS_LOCUS3058</name>
</gene>
<organism evidence="1 2">
    <name type="scientific">Owenia fusiformis</name>
    <name type="common">Polychaete worm</name>
    <dbReference type="NCBI Taxonomy" id="6347"/>
    <lineage>
        <taxon>Eukaryota</taxon>
        <taxon>Metazoa</taxon>
        <taxon>Spiralia</taxon>
        <taxon>Lophotrochozoa</taxon>
        <taxon>Annelida</taxon>
        <taxon>Polychaeta</taxon>
        <taxon>Sedentaria</taxon>
        <taxon>Canalipalpata</taxon>
        <taxon>Sabellida</taxon>
        <taxon>Oweniida</taxon>
        <taxon>Oweniidae</taxon>
        <taxon>Owenia</taxon>
    </lineage>
</organism>
<reference evidence="1" key="1">
    <citation type="submission" date="2022-03" db="EMBL/GenBank/DDBJ databases">
        <authorList>
            <person name="Martin C."/>
        </authorList>
    </citation>
    <scope>NUCLEOTIDE SEQUENCE</scope>
</reference>
<accession>A0A8J1TRJ7</accession>
<dbReference type="AlphaFoldDB" id="A0A8J1TRJ7"/>
<comment type="caution">
    <text evidence="1">The sequence shown here is derived from an EMBL/GenBank/DDBJ whole genome shotgun (WGS) entry which is preliminary data.</text>
</comment>
<proteinExistence type="predicted"/>
<dbReference type="Proteomes" id="UP000749559">
    <property type="component" value="Unassembled WGS sequence"/>
</dbReference>
<protein>
    <submittedName>
        <fullName evidence="1">Uncharacterized protein</fullName>
    </submittedName>
</protein>